<gene>
    <name evidence="1" type="ORF">TKK_008485</name>
</gene>
<accession>A0ABD2WXV5</accession>
<sequence length="186" mass="20738">MSFLYISRFSIASDESSHRKREGVSSHRSFVQRRPAARMYRKICAATSLILIAVLFINSVNSLKCYSCVSINSGDCFTNPAQRTFITECNPSSMRKRMVDVSGMSALIDNLMEELDSIDLKWECVKIVSKPIGQLTTVRPCAPIKLPCPDEPDTLCYRCKKQLCNSAESASLIMGMFAVLGVYSVK</sequence>
<name>A0ABD2WXV5_9HYME</name>
<evidence type="ECO:0000313" key="2">
    <source>
        <dbReference type="Proteomes" id="UP001627154"/>
    </source>
</evidence>
<evidence type="ECO:0008006" key="3">
    <source>
        <dbReference type="Google" id="ProtNLM"/>
    </source>
</evidence>
<organism evidence="1 2">
    <name type="scientific">Trichogramma kaykai</name>
    <dbReference type="NCBI Taxonomy" id="54128"/>
    <lineage>
        <taxon>Eukaryota</taxon>
        <taxon>Metazoa</taxon>
        <taxon>Ecdysozoa</taxon>
        <taxon>Arthropoda</taxon>
        <taxon>Hexapoda</taxon>
        <taxon>Insecta</taxon>
        <taxon>Pterygota</taxon>
        <taxon>Neoptera</taxon>
        <taxon>Endopterygota</taxon>
        <taxon>Hymenoptera</taxon>
        <taxon>Apocrita</taxon>
        <taxon>Proctotrupomorpha</taxon>
        <taxon>Chalcidoidea</taxon>
        <taxon>Trichogrammatidae</taxon>
        <taxon>Trichogramma</taxon>
    </lineage>
</organism>
<dbReference type="AlphaFoldDB" id="A0ABD2WXV5"/>
<keyword evidence="2" id="KW-1185">Reference proteome</keyword>
<dbReference type="Proteomes" id="UP001627154">
    <property type="component" value="Unassembled WGS sequence"/>
</dbReference>
<dbReference type="EMBL" id="JBJJXI010000061">
    <property type="protein sequence ID" value="KAL3397730.1"/>
    <property type="molecule type" value="Genomic_DNA"/>
</dbReference>
<protein>
    <recommendedName>
        <fullName evidence="3">Protein quiver</fullName>
    </recommendedName>
</protein>
<reference evidence="1 2" key="1">
    <citation type="journal article" date="2024" name="bioRxiv">
        <title>A reference genome for Trichogramma kaykai: A tiny desert-dwelling parasitoid wasp with competing sex-ratio distorters.</title>
        <authorList>
            <person name="Culotta J."/>
            <person name="Lindsey A.R."/>
        </authorList>
    </citation>
    <scope>NUCLEOTIDE SEQUENCE [LARGE SCALE GENOMIC DNA]</scope>
    <source>
        <strain evidence="1 2">KSX58</strain>
    </source>
</reference>
<comment type="caution">
    <text evidence="1">The sequence shown here is derived from an EMBL/GenBank/DDBJ whole genome shotgun (WGS) entry which is preliminary data.</text>
</comment>
<proteinExistence type="predicted"/>
<evidence type="ECO:0000313" key="1">
    <source>
        <dbReference type="EMBL" id="KAL3397730.1"/>
    </source>
</evidence>